<evidence type="ECO:0000313" key="1">
    <source>
        <dbReference type="EMBL" id="SPD05467.1"/>
    </source>
</evidence>
<protein>
    <submittedName>
        <fullName evidence="1">Uncharacterized protein</fullName>
    </submittedName>
</protein>
<dbReference type="EMBL" id="OIVN01002668">
    <property type="protein sequence ID" value="SPD05467.1"/>
    <property type="molecule type" value="Genomic_DNA"/>
</dbReference>
<dbReference type="AlphaFoldDB" id="A0A2N9GSR7"/>
<proteinExistence type="predicted"/>
<gene>
    <name evidence="1" type="ORF">FSB_LOCUS33349</name>
</gene>
<name>A0A2N9GSR7_FAGSY</name>
<organism evidence="1">
    <name type="scientific">Fagus sylvatica</name>
    <name type="common">Beechnut</name>
    <dbReference type="NCBI Taxonomy" id="28930"/>
    <lineage>
        <taxon>Eukaryota</taxon>
        <taxon>Viridiplantae</taxon>
        <taxon>Streptophyta</taxon>
        <taxon>Embryophyta</taxon>
        <taxon>Tracheophyta</taxon>
        <taxon>Spermatophyta</taxon>
        <taxon>Magnoliopsida</taxon>
        <taxon>eudicotyledons</taxon>
        <taxon>Gunneridae</taxon>
        <taxon>Pentapetalae</taxon>
        <taxon>rosids</taxon>
        <taxon>fabids</taxon>
        <taxon>Fagales</taxon>
        <taxon>Fagaceae</taxon>
        <taxon>Fagus</taxon>
    </lineage>
</organism>
<accession>A0A2N9GSR7</accession>
<reference evidence="1" key="1">
    <citation type="submission" date="2018-02" db="EMBL/GenBank/DDBJ databases">
        <authorList>
            <person name="Cohen D.B."/>
            <person name="Kent A.D."/>
        </authorList>
    </citation>
    <scope>NUCLEOTIDE SEQUENCE</scope>
</reference>
<sequence>MYSFLTRFSRAVLEVFWCSKWVMRHIFGKLSSSTFQRYKVCANQSSDERVMAPGSQGAGAIFGVFPVKIPVKRGMPPANRELHVVARVVIFPTHPGSRVNLHRFSTFWYRRKAYATFSCKVLDLRETELGMERYGSANRGRRSVFGPLEDIFPIEIPARPGEILAIREFHAVHGCVLFLTCPGLRINLLYRPCTEASLGSQDMILQTEAVGMFLMPMGHFPIEIPA</sequence>